<protein>
    <submittedName>
        <fullName evidence="6">Extracellular solute-binding protein</fullName>
    </submittedName>
</protein>
<dbReference type="InterPro" id="IPR006059">
    <property type="entry name" value="SBP"/>
</dbReference>
<evidence type="ECO:0000256" key="3">
    <source>
        <dbReference type="ARBA" id="ARBA00022448"/>
    </source>
</evidence>
<proteinExistence type="inferred from homology"/>
<dbReference type="Gene3D" id="3.40.190.10">
    <property type="entry name" value="Periplasmic binding protein-like II"/>
    <property type="match status" value="1"/>
</dbReference>
<feature type="chain" id="PRO_5039193421" evidence="5">
    <location>
        <begin position="25"/>
        <end position="495"/>
    </location>
</feature>
<gene>
    <name evidence="6" type="ORF">FPZ44_09005</name>
</gene>
<organism evidence="6 7">
    <name type="scientific">Paenibacillus agilis</name>
    <dbReference type="NCBI Taxonomy" id="3020863"/>
    <lineage>
        <taxon>Bacteria</taxon>
        <taxon>Bacillati</taxon>
        <taxon>Bacillota</taxon>
        <taxon>Bacilli</taxon>
        <taxon>Bacillales</taxon>
        <taxon>Paenibacillaceae</taxon>
        <taxon>Paenibacillus</taxon>
    </lineage>
</organism>
<dbReference type="RefSeq" id="WP_144989416.1">
    <property type="nucleotide sequence ID" value="NZ_VNJK01000001.1"/>
</dbReference>
<reference evidence="6 7" key="1">
    <citation type="submission" date="2019-07" db="EMBL/GenBank/DDBJ databases">
        <authorList>
            <person name="Kim J."/>
        </authorList>
    </citation>
    <scope>NUCLEOTIDE SEQUENCE [LARGE SCALE GENOMIC DNA]</scope>
    <source>
        <strain evidence="6 7">N4</strain>
    </source>
</reference>
<evidence type="ECO:0000313" key="7">
    <source>
        <dbReference type="Proteomes" id="UP000318102"/>
    </source>
</evidence>
<dbReference type="Pfam" id="PF13416">
    <property type="entry name" value="SBP_bac_8"/>
    <property type="match status" value="1"/>
</dbReference>
<comment type="subcellular location">
    <subcellularLocation>
        <location evidence="1">Cell envelope</location>
    </subcellularLocation>
</comment>
<sequence length="495" mass="55822">MKQGWGRKMLMFTLTLTLIVPLLAACTKQEEVVPPGQERVLRIGYQSGWANDPSMRQQYIDTFEMANPNVRIELVPAINYEDQRYEPHDPKKKAPDVKEAWKKLLEGANAVDVVITDSNSFRQLAADGKLAKLDERMVQDKFDTSDIVPVVNDAIKELGSGSVYGLSPTFNSSVLLYNKKLFQDAGVEFPKDGMTWSEVLTLAERVSKGEGADRKYGLSFNSYSGTSYSDVKNAYISPLQLQVFDSKAEKMLVNSDKWLQVWESIAKLYKNKIVPGQEAWNMENMPQNEGPFVHDLFISGRLAMTITDLSYMNSELIRAMQNAGRIKNFKPFEWDVVTMPFHDEAPNVSGLVRLNDIFAINAKAPNAEDAWDFVRYVNGDNWAKVRSRGSSYDMVTRKSHIKPASGSNYNVAAFFGGKFIIPADQKLSELYNNKQDLYRVDYLGDEMFNEVITGKKSAKNALAEWETKGSEMLQKIKNGVSLEEEEKYGVEGPGH</sequence>
<keyword evidence="4 5" id="KW-0732">Signal</keyword>
<dbReference type="OrthoDB" id="2675752at2"/>
<dbReference type="InterPro" id="IPR050490">
    <property type="entry name" value="Bact_solute-bd_prot1"/>
</dbReference>
<dbReference type="SUPFAM" id="SSF53850">
    <property type="entry name" value="Periplasmic binding protein-like II"/>
    <property type="match status" value="1"/>
</dbReference>
<evidence type="ECO:0000313" key="6">
    <source>
        <dbReference type="EMBL" id="TVX93183.1"/>
    </source>
</evidence>
<dbReference type="EMBL" id="VNJK01000001">
    <property type="protein sequence ID" value="TVX93183.1"/>
    <property type="molecule type" value="Genomic_DNA"/>
</dbReference>
<evidence type="ECO:0000256" key="4">
    <source>
        <dbReference type="ARBA" id="ARBA00022729"/>
    </source>
</evidence>
<dbReference type="GO" id="GO:0030313">
    <property type="term" value="C:cell envelope"/>
    <property type="evidence" value="ECO:0007669"/>
    <property type="project" value="UniProtKB-SubCell"/>
</dbReference>
<evidence type="ECO:0000256" key="5">
    <source>
        <dbReference type="SAM" id="SignalP"/>
    </source>
</evidence>
<comment type="similarity">
    <text evidence="2">Belongs to the bacterial solute-binding protein 1 family.</text>
</comment>
<keyword evidence="3" id="KW-0813">Transport</keyword>
<name>A0A559IZZ5_9BACL</name>
<keyword evidence="7" id="KW-1185">Reference proteome</keyword>
<dbReference type="AlphaFoldDB" id="A0A559IZZ5"/>
<dbReference type="Proteomes" id="UP000318102">
    <property type="component" value="Unassembled WGS sequence"/>
</dbReference>
<comment type="caution">
    <text evidence="6">The sequence shown here is derived from an EMBL/GenBank/DDBJ whole genome shotgun (WGS) entry which is preliminary data.</text>
</comment>
<dbReference type="PANTHER" id="PTHR43649:SF31">
    <property type="entry name" value="SN-GLYCEROL-3-PHOSPHATE-BINDING PERIPLASMIC PROTEIN UGPB"/>
    <property type="match status" value="1"/>
</dbReference>
<dbReference type="PROSITE" id="PS51257">
    <property type="entry name" value="PROKAR_LIPOPROTEIN"/>
    <property type="match status" value="1"/>
</dbReference>
<feature type="signal peptide" evidence="5">
    <location>
        <begin position="1"/>
        <end position="24"/>
    </location>
</feature>
<evidence type="ECO:0000256" key="1">
    <source>
        <dbReference type="ARBA" id="ARBA00004196"/>
    </source>
</evidence>
<accession>A0A559IZZ5</accession>
<dbReference type="PANTHER" id="PTHR43649">
    <property type="entry name" value="ARABINOSE-BINDING PROTEIN-RELATED"/>
    <property type="match status" value="1"/>
</dbReference>
<evidence type="ECO:0000256" key="2">
    <source>
        <dbReference type="ARBA" id="ARBA00008520"/>
    </source>
</evidence>